<dbReference type="InterPro" id="IPR036390">
    <property type="entry name" value="WH_DNA-bd_sf"/>
</dbReference>
<dbReference type="GO" id="GO:0005829">
    <property type="term" value="C:cytosol"/>
    <property type="evidence" value="ECO:0007669"/>
    <property type="project" value="TreeGrafter"/>
</dbReference>
<dbReference type="SUPFAM" id="SSF51206">
    <property type="entry name" value="cAMP-binding domain-like"/>
    <property type="match status" value="1"/>
</dbReference>
<keyword evidence="3" id="KW-0804">Transcription</keyword>
<dbReference type="KEGG" id="bcai:K788_0000071"/>
<dbReference type="GO" id="GO:0003700">
    <property type="term" value="F:DNA-binding transcription factor activity"/>
    <property type="evidence" value="ECO:0007669"/>
    <property type="project" value="TreeGrafter"/>
</dbReference>
<feature type="domain" description="HTH crp-type" evidence="5">
    <location>
        <begin position="183"/>
        <end position="256"/>
    </location>
</feature>
<dbReference type="AlphaFoldDB" id="A0A0P0RJH7"/>
<evidence type="ECO:0000256" key="2">
    <source>
        <dbReference type="ARBA" id="ARBA00023125"/>
    </source>
</evidence>
<dbReference type="CDD" id="cd00038">
    <property type="entry name" value="CAP_ED"/>
    <property type="match status" value="1"/>
</dbReference>
<keyword evidence="2" id="KW-0238">DNA-binding</keyword>
<keyword evidence="1" id="KW-0805">Transcription regulation</keyword>
<protein>
    <submittedName>
        <fullName evidence="6">Transcriptional regulator, Crp/Fnr family</fullName>
    </submittedName>
</protein>
<dbReference type="SMART" id="SM00100">
    <property type="entry name" value="cNMP"/>
    <property type="match status" value="1"/>
</dbReference>
<proteinExistence type="predicted"/>
<dbReference type="InterPro" id="IPR036388">
    <property type="entry name" value="WH-like_DNA-bd_sf"/>
</dbReference>
<dbReference type="InterPro" id="IPR000595">
    <property type="entry name" value="cNMP-bd_dom"/>
</dbReference>
<dbReference type="SUPFAM" id="SSF46785">
    <property type="entry name" value="Winged helix' DNA-binding domain"/>
    <property type="match status" value="1"/>
</dbReference>
<evidence type="ECO:0000259" key="5">
    <source>
        <dbReference type="PROSITE" id="PS51063"/>
    </source>
</evidence>
<evidence type="ECO:0000256" key="3">
    <source>
        <dbReference type="ARBA" id="ARBA00023163"/>
    </source>
</evidence>
<dbReference type="FunFam" id="1.10.10.10:FF:000028">
    <property type="entry name" value="Fumarate/nitrate reduction transcriptional regulator Fnr"/>
    <property type="match status" value="1"/>
</dbReference>
<sequence>MSAQASATLPGTLKQHAIPLPVTRGAGMSAATGQSAPRCSTCSRRFVCMPSELSPSEFERLDAVVGATRTIRRGERLYRSGDRFQNLYAVRTGSFKTVVVHRDGAEQITGFFVAGETVGLDGVSGAQHACDAVALEDSSACVIPFATLETLCRDSLAMQRHVYRIMSMEIVKDGALVMLLGTMSAEQRVAAFLLDLSDRVGSRGYPREEFVLRMTREEIGNYLGLKLETVSRMLSKFTRDKLVDTRAKRVRIVDFQGLAQV</sequence>
<dbReference type="InterPro" id="IPR012318">
    <property type="entry name" value="HTH_CRP"/>
</dbReference>
<organism evidence="6 7">
    <name type="scientific">Paraburkholderia caribensis MBA4</name>
    <dbReference type="NCBI Taxonomy" id="1323664"/>
    <lineage>
        <taxon>Bacteria</taxon>
        <taxon>Pseudomonadati</taxon>
        <taxon>Pseudomonadota</taxon>
        <taxon>Betaproteobacteria</taxon>
        <taxon>Burkholderiales</taxon>
        <taxon>Burkholderiaceae</taxon>
        <taxon>Paraburkholderia</taxon>
    </lineage>
</organism>
<dbReference type="PROSITE" id="PS50042">
    <property type="entry name" value="CNMP_BINDING_3"/>
    <property type="match status" value="1"/>
</dbReference>
<evidence type="ECO:0000256" key="1">
    <source>
        <dbReference type="ARBA" id="ARBA00023015"/>
    </source>
</evidence>
<dbReference type="Pfam" id="PF13545">
    <property type="entry name" value="HTH_Crp_2"/>
    <property type="match status" value="1"/>
</dbReference>
<reference evidence="6 7" key="1">
    <citation type="journal article" date="2014" name="Genome Announc.">
        <title>Draft Genome Sequence of the Haloacid-Degrading Burkholderia caribensis Strain MBA4.</title>
        <authorList>
            <person name="Pan Y."/>
            <person name="Kong K.F."/>
            <person name="Tsang J.S."/>
        </authorList>
    </citation>
    <scope>NUCLEOTIDE SEQUENCE [LARGE SCALE GENOMIC DNA]</scope>
    <source>
        <strain evidence="6 7">MBA4</strain>
    </source>
</reference>
<dbReference type="PRINTS" id="PR00034">
    <property type="entry name" value="HTHCRP"/>
</dbReference>
<dbReference type="CDD" id="cd00092">
    <property type="entry name" value="HTH_CRP"/>
    <property type="match status" value="1"/>
</dbReference>
<dbReference type="InterPro" id="IPR018490">
    <property type="entry name" value="cNMP-bd_dom_sf"/>
</dbReference>
<dbReference type="PANTHER" id="PTHR24567:SF75">
    <property type="entry name" value="FUMARATE AND NITRATE REDUCTION REGULATORY PROTEIN"/>
    <property type="match status" value="1"/>
</dbReference>
<feature type="domain" description="Cyclic nucleotide-binding" evidence="4">
    <location>
        <begin position="49"/>
        <end position="119"/>
    </location>
</feature>
<gene>
    <name evidence="6" type="ORF">K788_0000071</name>
</gene>
<dbReference type="PANTHER" id="PTHR24567">
    <property type="entry name" value="CRP FAMILY TRANSCRIPTIONAL REGULATORY PROTEIN"/>
    <property type="match status" value="1"/>
</dbReference>
<dbReference type="InterPro" id="IPR014710">
    <property type="entry name" value="RmlC-like_jellyroll"/>
</dbReference>
<dbReference type="Gene3D" id="1.10.10.10">
    <property type="entry name" value="Winged helix-like DNA-binding domain superfamily/Winged helix DNA-binding domain"/>
    <property type="match status" value="1"/>
</dbReference>
<dbReference type="Pfam" id="PF00027">
    <property type="entry name" value="cNMP_binding"/>
    <property type="match status" value="1"/>
</dbReference>
<dbReference type="EMBL" id="CP012747">
    <property type="protein sequence ID" value="ALL68928.1"/>
    <property type="molecule type" value="Genomic_DNA"/>
</dbReference>
<evidence type="ECO:0000259" key="4">
    <source>
        <dbReference type="PROSITE" id="PS50042"/>
    </source>
</evidence>
<dbReference type="PROSITE" id="PS51063">
    <property type="entry name" value="HTH_CRP_2"/>
    <property type="match status" value="1"/>
</dbReference>
<evidence type="ECO:0000313" key="7">
    <source>
        <dbReference type="Proteomes" id="UP000019146"/>
    </source>
</evidence>
<evidence type="ECO:0000313" key="6">
    <source>
        <dbReference type="EMBL" id="ALL68928.1"/>
    </source>
</evidence>
<accession>A0A0P0RJH7</accession>
<name>A0A0P0RJH7_9BURK</name>
<dbReference type="InterPro" id="IPR050397">
    <property type="entry name" value="Env_Response_Regulators"/>
</dbReference>
<dbReference type="Gene3D" id="2.60.120.10">
    <property type="entry name" value="Jelly Rolls"/>
    <property type="match status" value="1"/>
</dbReference>
<dbReference type="GO" id="GO:0003677">
    <property type="term" value="F:DNA binding"/>
    <property type="evidence" value="ECO:0007669"/>
    <property type="project" value="UniProtKB-KW"/>
</dbReference>
<dbReference type="SMART" id="SM00419">
    <property type="entry name" value="HTH_CRP"/>
    <property type="match status" value="1"/>
</dbReference>
<dbReference type="Proteomes" id="UP000019146">
    <property type="component" value="Chromosome 2"/>
</dbReference>